<reference evidence="1 2" key="1">
    <citation type="submission" date="2023-06" db="EMBL/GenBank/DDBJ databases">
        <title>Identification and characterization of antibiotic-resistant Gram-negative bacteria.</title>
        <authorList>
            <person name="Cho G.-S."/>
            <person name="Lee J."/>
            <person name="Tai E."/>
            <person name="Jeong S."/>
            <person name="Kim I."/>
            <person name="Kim B.-E."/>
            <person name="Jeong M.-I."/>
            <person name="Oh K.-K."/>
            <person name="Franz C.M.A.P."/>
        </authorList>
    </citation>
    <scope>NUCLEOTIDE SEQUENCE [LARGE SCALE GENOMIC DNA]</scope>
    <source>
        <strain evidence="1 2">V106_12</strain>
    </source>
</reference>
<evidence type="ECO:0000313" key="2">
    <source>
        <dbReference type="Proteomes" id="UP001223214"/>
    </source>
</evidence>
<protein>
    <submittedName>
        <fullName evidence="1">Uncharacterized protein</fullName>
    </submittedName>
</protein>
<dbReference type="Proteomes" id="UP001223214">
    <property type="component" value="Unassembled WGS sequence"/>
</dbReference>
<dbReference type="RefSeq" id="WP_285150373.1">
    <property type="nucleotide sequence ID" value="NZ_JASSOM010000047.1"/>
</dbReference>
<dbReference type="EMBL" id="JASSOM010000047">
    <property type="protein sequence ID" value="MDK9363194.1"/>
    <property type="molecule type" value="Genomic_DNA"/>
</dbReference>
<sequence length="76" mass="8370">MSSYTKQERCALLASRNGGKTVFQALASAELNAHSANPEAQLHDLKASLAKGKKHSSATLLRRKLEGHLGREWREI</sequence>
<proteinExistence type="predicted"/>
<comment type="caution">
    <text evidence="1">The sequence shown here is derived from an EMBL/GenBank/DDBJ whole genome shotgun (WGS) entry which is preliminary data.</text>
</comment>
<organism evidence="1 2">
    <name type="scientific">Lelliottia wanjuensis</name>
    <dbReference type="NCBI Taxonomy" id="3050585"/>
    <lineage>
        <taxon>Bacteria</taxon>
        <taxon>Pseudomonadati</taxon>
        <taxon>Pseudomonadota</taxon>
        <taxon>Gammaproteobacteria</taxon>
        <taxon>Enterobacterales</taxon>
        <taxon>Enterobacteriaceae</taxon>
        <taxon>Lelliottia</taxon>
    </lineage>
</organism>
<name>A0AAP4D2R6_9ENTR</name>
<accession>A0AAP4D2R6</accession>
<dbReference type="AlphaFoldDB" id="A0AAP4D2R6"/>
<evidence type="ECO:0000313" key="1">
    <source>
        <dbReference type="EMBL" id="MDK9363194.1"/>
    </source>
</evidence>
<gene>
    <name evidence="1" type="ORF">QQF32_08280</name>
</gene>
<keyword evidence="2" id="KW-1185">Reference proteome</keyword>